<keyword evidence="2" id="KW-0238">DNA-binding</keyword>
<evidence type="ECO:0000256" key="3">
    <source>
        <dbReference type="ARBA" id="ARBA00023163"/>
    </source>
</evidence>
<dbReference type="EMBL" id="QGDB01000002">
    <property type="protein sequence ID" value="PWL18319.1"/>
    <property type="molecule type" value="Genomic_DNA"/>
</dbReference>
<protein>
    <submittedName>
        <fullName evidence="5">GntR family transcriptional regulator</fullName>
    </submittedName>
</protein>
<evidence type="ECO:0000313" key="5">
    <source>
        <dbReference type="EMBL" id="PWL18319.1"/>
    </source>
</evidence>
<evidence type="ECO:0000256" key="1">
    <source>
        <dbReference type="ARBA" id="ARBA00023015"/>
    </source>
</evidence>
<dbReference type="SUPFAM" id="SSF48008">
    <property type="entry name" value="GntR ligand-binding domain-like"/>
    <property type="match status" value="1"/>
</dbReference>
<dbReference type="AlphaFoldDB" id="A0A316JC53"/>
<evidence type="ECO:0000256" key="2">
    <source>
        <dbReference type="ARBA" id="ARBA00023125"/>
    </source>
</evidence>
<sequence>MRLEATELDTATQPLPADQIGRFSLHEAILNRLRDMIITGELQPGNKINEAQVCARLGVSRTPLREALKYLASEGLVELVPRRGAVVKKFTSKETRDMLEVIKSLEQLAAERACEVASDAGIANIRHMHDEMVAAYEHGDRLTYYKLNQSIHLAIVALADNAALSDVHAILQTRLKRIRFVGHEGPVKWAAAVGEHVEMMEALEMRDAKRLKEVIGRHLTEAWLRVRDVASV</sequence>
<gene>
    <name evidence="5" type="ORF">DKP76_04240</name>
</gene>
<dbReference type="PANTHER" id="PTHR43537:SF50">
    <property type="entry name" value="TRANSCRIPTIONAL REGULATORY PROTEIN"/>
    <property type="match status" value="1"/>
</dbReference>
<dbReference type="Proteomes" id="UP000245865">
    <property type="component" value="Unassembled WGS sequence"/>
</dbReference>
<dbReference type="InterPro" id="IPR000524">
    <property type="entry name" value="Tscrpt_reg_HTH_GntR"/>
</dbReference>
<dbReference type="InterPro" id="IPR036390">
    <property type="entry name" value="WH_DNA-bd_sf"/>
</dbReference>
<dbReference type="Gene3D" id="1.10.10.10">
    <property type="entry name" value="Winged helix-like DNA-binding domain superfamily/Winged helix DNA-binding domain"/>
    <property type="match status" value="1"/>
</dbReference>
<dbReference type="OrthoDB" id="8114900at2"/>
<dbReference type="Gene3D" id="1.20.120.530">
    <property type="entry name" value="GntR ligand-binding domain-like"/>
    <property type="match status" value="1"/>
</dbReference>
<dbReference type="GO" id="GO:0003677">
    <property type="term" value="F:DNA binding"/>
    <property type="evidence" value="ECO:0007669"/>
    <property type="project" value="UniProtKB-KW"/>
</dbReference>
<keyword evidence="6" id="KW-1185">Reference proteome</keyword>
<accession>A0A316JC53</accession>
<comment type="caution">
    <text evidence="5">The sequence shown here is derived from an EMBL/GenBank/DDBJ whole genome shotgun (WGS) entry which is preliminary data.</text>
</comment>
<dbReference type="PROSITE" id="PS50949">
    <property type="entry name" value="HTH_GNTR"/>
    <property type="match status" value="1"/>
</dbReference>
<dbReference type="SMART" id="SM00895">
    <property type="entry name" value="FCD"/>
    <property type="match status" value="1"/>
</dbReference>
<dbReference type="GO" id="GO:0003700">
    <property type="term" value="F:DNA-binding transcription factor activity"/>
    <property type="evidence" value="ECO:0007669"/>
    <property type="project" value="InterPro"/>
</dbReference>
<dbReference type="Pfam" id="PF07729">
    <property type="entry name" value="FCD"/>
    <property type="match status" value="1"/>
</dbReference>
<keyword evidence="1" id="KW-0805">Transcription regulation</keyword>
<keyword evidence="3" id="KW-0804">Transcription</keyword>
<reference evidence="5 6" key="1">
    <citation type="submission" date="2018-05" db="EMBL/GenBank/DDBJ databases">
        <title>Comparative genomic sequence analysis between strain HN4 and CCM 8460T (Falsochrobactrum ovis) will provide more evidence to prove that HN4 is a new species of Falsochrobactrum.</title>
        <authorList>
            <person name="Lyu W."/>
            <person name="Sun L."/>
            <person name="Yao L."/>
        </authorList>
    </citation>
    <scope>NUCLEOTIDE SEQUENCE [LARGE SCALE GENOMIC DNA]</scope>
    <source>
        <strain evidence="5 6">HN4</strain>
    </source>
</reference>
<dbReference type="SMART" id="SM00345">
    <property type="entry name" value="HTH_GNTR"/>
    <property type="match status" value="1"/>
</dbReference>
<feature type="domain" description="HTH gntR-type" evidence="4">
    <location>
        <begin position="23"/>
        <end position="90"/>
    </location>
</feature>
<dbReference type="InterPro" id="IPR011711">
    <property type="entry name" value="GntR_C"/>
</dbReference>
<dbReference type="InterPro" id="IPR008920">
    <property type="entry name" value="TF_FadR/GntR_C"/>
</dbReference>
<proteinExistence type="predicted"/>
<organism evidence="5 6">
    <name type="scientific">Falsochrobactrum shanghaiense</name>
    <dbReference type="NCBI Taxonomy" id="2201899"/>
    <lineage>
        <taxon>Bacteria</taxon>
        <taxon>Pseudomonadati</taxon>
        <taxon>Pseudomonadota</taxon>
        <taxon>Alphaproteobacteria</taxon>
        <taxon>Hyphomicrobiales</taxon>
        <taxon>Brucellaceae</taxon>
        <taxon>Falsochrobactrum</taxon>
    </lineage>
</organism>
<dbReference type="PRINTS" id="PR00035">
    <property type="entry name" value="HTHGNTR"/>
</dbReference>
<dbReference type="Pfam" id="PF00392">
    <property type="entry name" value="GntR"/>
    <property type="match status" value="1"/>
</dbReference>
<dbReference type="PANTHER" id="PTHR43537">
    <property type="entry name" value="TRANSCRIPTIONAL REGULATOR, GNTR FAMILY"/>
    <property type="match status" value="1"/>
</dbReference>
<name>A0A316JC53_9HYPH</name>
<evidence type="ECO:0000313" key="6">
    <source>
        <dbReference type="Proteomes" id="UP000245865"/>
    </source>
</evidence>
<dbReference type="CDD" id="cd07377">
    <property type="entry name" value="WHTH_GntR"/>
    <property type="match status" value="1"/>
</dbReference>
<dbReference type="SUPFAM" id="SSF46785">
    <property type="entry name" value="Winged helix' DNA-binding domain"/>
    <property type="match status" value="1"/>
</dbReference>
<evidence type="ECO:0000259" key="4">
    <source>
        <dbReference type="PROSITE" id="PS50949"/>
    </source>
</evidence>
<dbReference type="InterPro" id="IPR036388">
    <property type="entry name" value="WH-like_DNA-bd_sf"/>
</dbReference>